<feature type="non-terminal residue" evidence="1">
    <location>
        <position position="1"/>
    </location>
</feature>
<reference evidence="1" key="1">
    <citation type="journal article" date="2014" name="Front. Microbiol.">
        <title>High frequency of phylogenetically diverse reductive dehalogenase-homologous genes in deep subseafloor sedimentary metagenomes.</title>
        <authorList>
            <person name="Kawai M."/>
            <person name="Futagami T."/>
            <person name="Toyoda A."/>
            <person name="Takaki Y."/>
            <person name="Nishi S."/>
            <person name="Hori S."/>
            <person name="Arai W."/>
            <person name="Tsubouchi T."/>
            <person name="Morono Y."/>
            <person name="Uchiyama I."/>
            <person name="Ito T."/>
            <person name="Fujiyama A."/>
            <person name="Inagaki F."/>
            <person name="Takami H."/>
        </authorList>
    </citation>
    <scope>NUCLEOTIDE SEQUENCE</scope>
    <source>
        <strain evidence="1">Expedition CK06-06</strain>
    </source>
</reference>
<accession>X1IR72</accession>
<dbReference type="AlphaFoldDB" id="X1IR72"/>
<proteinExistence type="predicted"/>
<organism evidence="1">
    <name type="scientific">marine sediment metagenome</name>
    <dbReference type="NCBI Taxonomy" id="412755"/>
    <lineage>
        <taxon>unclassified sequences</taxon>
        <taxon>metagenomes</taxon>
        <taxon>ecological metagenomes</taxon>
    </lineage>
</organism>
<evidence type="ECO:0000313" key="1">
    <source>
        <dbReference type="EMBL" id="GAH60028.1"/>
    </source>
</evidence>
<name>X1IR72_9ZZZZ</name>
<gene>
    <name evidence="1" type="ORF">S03H2_36984</name>
</gene>
<protein>
    <submittedName>
        <fullName evidence="1">Uncharacterized protein</fullName>
    </submittedName>
</protein>
<dbReference type="EMBL" id="BARU01022732">
    <property type="protein sequence ID" value="GAH60028.1"/>
    <property type="molecule type" value="Genomic_DNA"/>
</dbReference>
<comment type="caution">
    <text evidence="1">The sequence shown here is derived from an EMBL/GenBank/DDBJ whole genome shotgun (WGS) entry which is preliminary data.</text>
</comment>
<sequence>KLRGVLSDYIEGNSVQWRVRGRRVRFWGFSVDKCGIDLEKQKEKKEDE</sequence>